<feature type="transmembrane region" description="Helical" evidence="1">
    <location>
        <begin position="88"/>
        <end position="105"/>
    </location>
</feature>
<evidence type="ECO:0000256" key="1">
    <source>
        <dbReference type="SAM" id="Phobius"/>
    </source>
</evidence>
<dbReference type="Proteomes" id="UP000036873">
    <property type="component" value="Unassembled WGS sequence"/>
</dbReference>
<keyword evidence="4" id="KW-1185">Reference proteome</keyword>
<dbReference type="OrthoDB" id="9805025at2"/>
<keyword evidence="1" id="KW-0812">Transmembrane</keyword>
<comment type="caution">
    <text evidence="3">The sequence shown here is derived from an EMBL/GenBank/DDBJ whole genome shotgun (WGS) entry which is preliminary data.</text>
</comment>
<accession>A0A0L6U2I1</accession>
<feature type="domain" description="VanZ-like" evidence="2">
    <location>
        <begin position="15"/>
        <end position="161"/>
    </location>
</feature>
<feature type="transmembrane region" description="Helical" evidence="1">
    <location>
        <begin position="112"/>
        <end position="132"/>
    </location>
</feature>
<dbReference type="Pfam" id="PF04892">
    <property type="entry name" value="VanZ"/>
    <property type="match status" value="1"/>
</dbReference>
<dbReference type="InterPro" id="IPR053150">
    <property type="entry name" value="Teicoplanin_resist-assoc"/>
</dbReference>
<protein>
    <recommendedName>
        <fullName evidence="2">VanZ-like domain-containing protein</fullName>
    </recommendedName>
</protein>
<reference evidence="4" key="1">
    <citation type="submission" date="2015-07" db="EMBL/GenBank/DDBJ databases">
        <title>Draft genome sequence of Acetobacterium bakii DSM 8293, a potential psychrophilic chemical producer through syngas fermentation.</title>
        <authorList>
            <person name="Song Y."/>
            <person name="Hwang S."/>
            <person name="Cho B.-K."/>
        </authorList>
    </citation>
    <scope>NUCLEOTIDE SEQUENCE [LARGE SCALE GENOMIC DNA]</scope>
    <source>
        <strain evidence="4">DSM 8239</strain>
    </source>
</reference>
<dbReference type="PANTHER" id="PTHR36834:SF1">
    <property type="entry name" value="INTEGRAL MEMBRANE PROTEIN"/>
    <property type="match status" value="1"/>
</dbReference>
<dbReference type="RefSeq" id="WP_050739986.1">
    <property type="nucleotide sequence ID" value="NZ_RXYC01000009.1"/>
</dbReference>
<dbReference type="PATRIC" id="fig|52689.4.peg.931"/>
<name>A0A0L6U2I1_9FIRM</name>
<organism evidence="3 4">
    <name type="scientific">Acetobacterium bakii</name>
    <dbReference type="NCBI Taxonomy" id="52689"/>
    <lineage>
        <taxon>Bacteria</taxon>
        <taxon>Bacillati</taxon>
        <taxon>Bacillota</taxon>
        <taxon>Clostridia</taxon>
        <taxon>Eubacteriales</taxon>
        <taxon>Eubacteriaceae</taxon>
        <taxon>Acetobacterium</taxon>
    </lineage>
</organism>
<proteinExistence type="predicted"/>
<feature type="transmembrane region" description="Helical" evidence="1">
    <location>
        <begin position="9"/>
        <end position="28"/>
    </location>
</feature>
<dbReference type="EMBL" id="LGYO01000021">
    <property type="protein sequence ID" value="KNZ41995.1"/>
    <property type="molecule type" value="Genomic_DNA"/>
</dbReference>
<dbReference type="STRING" id="52689.AKG39_08620"/>
<sequence>MIKSNRVRFLIKLIFIAYLVCLFMVTLLPDASNITYETTFNLSPITSIDDFAYDIMHNGIINWEFLATKPTDFVELFTYTFTDSFKNLIGNIIIFIPLGLLYPLCRKKKIGFVEALIVILGSTVAIELIQFLFLTSRRADVDDIILNFIGGLIGFLIYKWLK</sequence>
<feature type="transmembrane region" description="Helical" evidence="1">
    <location>
        <begin position="144"/>
        <end position="161"/>
    </location>
</feature>
<evidence type="ECO:0000313" key="4">
    <source>
        <dbReference type="Proteomes" id="UP000036873"/>
    </source>
</evidence>
<dbReference type="AlphaFoldDB" id="A0A0L6U2I1"/>
<keyword evidence="1" id="KW-0472">Membrane</keyword>
<evidence type="ECO:0000313" key="3">
    <source>
        <dbReference type="EMBL" id="KNZ41995.1"/>
    </source>
</evidence>
<dbReference type="InterPro" id="IPR006976">
    <property type="entry name" value="VanZ-like"/>
</dbReference>
<dbReference type="PANTHER" id="PTHR36834">
    <property type="entry name" value="MEMBRANE PROTEIN-RELATED"/>
    <property type="match status" value="1"/>
</dbReference>
<keyword evidence="1" id="KW-1133">Transmembrane helix</keyword>
<gene>
    <name evidence="3" type="ORF">AKG39_08620</name>
</gene>
<evidence type="ECO:0000259" key="2">
    <source>
        <dbReference type="Pfam" id="PF04892"/>
    </source>
</evidence>